<feature type="transmembrane region" description="Helical" evidence="1">
    <location>
        <begin position="44"/>
        <end position="61"/>
    </location>
</feature>
<dbReference type="InterPro" id="IPR050879">
    <property type="entry name" value="Acyltransferase_3"/>
</dbReference>
<proteinExistence type="predicted"/>
<protein>
    <submittedName>
        <fullName evidence="3">Peptidoglycan/LPS O-acetylase OafA/YrhL</fullName>
    </submittedName>
</protein>
<keyword evidence="4" id="KW-1185">Reference proteome</keyword>
<accession>A0A840ZLS4</accession>
<dbReference type="EMBL" id="JACHOP010000009">
    <property type="protein sequence ID" value="MBB5757867.1"/>
    <property type="molecule type" value="Genomic_DNA"/>
</dbReference>
<evidence type="ECO:0000256" key="1">
    <source>
        <dbReference type="SAM" id="Phobius"/>
    </source>
</evidence>
<dbReference type="GO" id="GO:0016020">
    <property type="term" value="C:membrane"/>
    <property type="evidence" value="ECO:0007669"/>
    <property type="project" value="TreeGrafter"/>
</dbReference>
<evidence type="ECO:0000313" key="3">
    <source>
        <dbReference type="EMBL" id="MBB5757867.1"/>
    </source>
</evidence>
<dbReference type="Proteomes" id="UP000583454">
    <property type="component" value="Unassembled WGS sequence"/>
</dbReference>
<gene>
    <name evidence="3" type="ORF">HNR00_002583</name>
</gene>
<dbReference type="PANTHER" id="PTHR23028">
    <property type="entry name" value="ACETYLTRANSFERASE"/>
    <property type="match status" value="1"/>
</dbReference>
<dbReference type="PANTHER" id="PTHR23028:SF53">
    <property type="entry name" value="ACYL_TRANSF_3 DOMAIN-CONTAINING PROTEIN"/>
    <property type="match status" value="1"/>
</dbReference>
<dbReference type="GO" id="GO:0016747">
    <property type="term" value="F:acyltransferase activity, transferring groups other than amino-acyl groups"/>
    <property type="evidence" value="ECO:0007669"/>
    <property type="project" value="InterPro"/>
</dbReference>
<keyword evidence="1" id="KW-0812">Transmembrane</keyword>
<keyword evidence="1" id="KW-0472">Membrane</keyword>
<feature type="transmembrane region" description="Helical" evidence="1">
    <location>
        <begin position="294"/>
        <end position="315"/>
    </location>
</feature>
<dbReference type="InterPro" id="IPR002656">
    <property type="entry name" value="Acyl_transf_3_dom"/>
</dbReference>
<comment type="caution">
    <text evidence="3">The sequence shown here is derived from an EMBL/GenBank/DDBJ whole genome shotgun (WGS) entry which is preliminary data.</text>
</comment>
<sequence>MSPTTSPTSMPHLPQLDGIRALAVGLVFLSHAGLGHIVPGGLGVTIFFFLSGYLITTLLRFEALNTGGVSLRNFYLRRVFRIFPPLYLTLLFVGGLYAAGLLKGPYDGVVVLMQAAFAGNYVTVLGGDIMRALPLPLWSLAVEEHFYLLFPLVFLMAVGRVSAARLALYCLIACLVVLSFRVAAVLTLADASDTYIWTHTRADSILFGCCLALWRNPLLDGAAGYRPGGWQALAALGVIAATLVVRDETFRQTLRYTIQGGALFVLFACILQPARGSACAGAARLLSAPVLTRIGLYSYTIYLVHAAMIEAVAGFSGSHLVQGVVGAALTLAFAALMHRLVERPFARLRRRLDAPGAGAPVRGAALAASAR</sequence>
<reference evidence="3 4" key="1">
    <citation type="submission" date="2020-08" db="EMBL/GenBank/DDBJ databases">
        <title>Genomic Encyclopedia of Type Strains, Phase IV (KMG-IV): sequencing the most valuable type-strain genomes for metagenomic binning, comparative biology and taxonomic classification.</title>
        <authorList>
            <person name="Goeker M."/>
        </authorList>
    </citation>
    <scope>NUCLEOTIDE SEQUENCE [LARGE SCALE GENOMIC DNA]</scope>
    <source>
        <strain evidence="3 4">DSM 2163</strain>
    </source>
</reference>
<evidence type="ECO:0000259" key="2">
    <source>
        <dbReference type="Pfam" id="PF01757"/>
    </source>
</evidence>
<keyword evidence="1" id="KW-1133">Transmembrane helix</keyword>
<feature type="transmembrane region" description="Helical" evidence="1">
    <location>
        <begin position="228"/>
        <end position="245"/>
    </location>
</feature>
<evidence type="ECO:0000313" key="4">
    <source>
        <dbReference type="Proteomes" id="UP000583454"/>
    </source>
</evidence>
<organism evidence="3 4">
    <name type="scientific">Methylorubrum rhodinum</name>
    <dbReference type="NCBI Taxonomy" id="29428"/>
    <lineage>
        <taxon>Bacteria</taxon>
        <taxon>Pseudomonadati</taxon>
        <taxon>Pseudomonadota</taxon>
        <taxon>Alphaproteobacteria</taxon>
        <taxon>Hyphomicrobiales</taxon>
        <taxon>Methylobacteriaceae</taxon>
        <taxon>Methylorubrum</taxon>
    </lineage>
</organism>
<dbReference type="Pfam" id="PF01757">
    <property type="entry name" value="Acyl_transf_3"/>
    <property type="match status" value="1"/>
</dbReference>
<feature type="transmembrane region" description="Helical" evidence="1">
    <location>
        <begin position="321"/>
        <end position="341"/>
    </location>
</feature>
<dbReference type="AlphaFoldDB" id="A0A840ZLS4"/>
<name>A0A840ZLS4_9HYPH</name>
<dbReference type="RefSeq" id="WP_183569771.1">
    <property type="nucleotide sequence ID" value="NZ_JACHOP010000009.1"/>
</dbReference>
<feature type="domain" description="Acyltransferase 3" evidence="2">
    <location>
        <begin position="15"/>
        <end position="338"/>
    </location>
</feature>
<feature type="transmembrane region" description="Helical" evidence="1">
    <location>
        <begin position="82"/>
        <end position="102"/>
    </location>
</feature>
<feature type="transmembrane region" description="Helical" evidence="1">
    <location>
        <begin position="137"/>
        <end position="159"/>
    </location>
</feature>
<feature type="transmembrane region" description="Helical" evidence="1">
    <location>
        <begin position="166"/>
        <end position="189"/>
    </location>
</feature>
<dbReference type="GO" id="GO:0009103">
    <property type="term" value="P:lipopolysaccharide biosynthetic process"/>
    <property type="evidence" value="ECO:0007669"/>
    <property type="project" value="TreeGrafter"/>
</dbReference>